<proteinExistence type="predicted"/>
<dbReference type="EMBL" id="JAAAML010000001">
    <property type="protein sequence ID" value="MCO6407375.1"/>
    <property type="molecule type" value="Genomic_DNA"/>
</dbReference>
<accession>A0ABT1CP68</accession>
<reference evidence="1 2" key="1">
    <citation type="submission" date="2020-01" db="EMBL/GenBank/DDBJ databases">
        <title>Genomes of bacteria type strains.</title>
        <authorList>
            <person name="Chen J."/>
            <person name="Zhu S."/>
            <person name="Yang J."/>
        </authorList>
    </citation>
    <scope>NUCLEOTIDE SEQUENCE [LARGE SCALE GENOMIC DNA]</scope>
    <source>
        <strain evidence="1 2">DSM 16655</strain>
    </source>
</reference>
<evidence type="ECO:0008006" key="3">
    <source>
        <dbReference type="Google" id="ProtNLM"/>
    </source>
</evidence>
<name>A0ABT1CP68_9HYPH</name>
<gene>
    <name evidence="1" type="ORF">GTW23_04240</name>
</gene>
<sequence>MAQIEDNEDALAALVAVVAGKASLTGTETLTNKTLTAPVLNTPTVNAPLGEFLRGHLSGLRLANNSGDATNDIDIAAGSAASDGATPVLMTLAAGLTKRMDAAWAVGTNNGGWLDGTSMPDGTGHAFLIQRSDTGVVDIGVSASLTPTLPTSYDRKRRIGSIIRLSGAIRPFLQDGDNFWLAAPVRDVASTNPGTSAVTYPLSVPVGVNVIAAVNAGGTNGSSNWYGIVSSLDVADAVPTSTSYNCSSYNNTNSANNLHLNQVEVRTNTSGQVRGRISASGASDQFQINTLGWRDSRGREA</sequence>
<evidence type="ECO:0000313" key="2">
    <source>
        <dbReference type="Proteomes" id="UP001320715"/>
    </source>
</evidence>
<keyword evidence="2" id="KW-1185">Reference proteome</keyword>
<protein>
    <recommendedName>
        <fullName evidence="3">Phage tail collar domain-containing protein</fullName>
    </recommendedName>
</protein>
<dbReference type="Proteomes" id="UP001320715">
    <property type="component" value="Unassembled WGS sequence"/>
</dbReference>
<comment type="caution">
    <text evidence="1">The sequence shown here is derived from an EMBL/GenBank/DDBJ whole genome shotgun (WGS) entry which is preliminary data.</text>
</comment>
<evidence type="ECO:0000313" key="1">
    <source>
        <dbReference type="EMBL" id="MCO6407375.1"/>
    </source>
</evidence>
<dbReference type="RefSeq" id="WP_252914759.1">
    <property type="nucleotide sequence ID" value="NZ_JAAAML010000001.1"/>
</dbReference>
<organism evidence="1 2">
    <name type="scientific">Hoeflea alexandrii</name>
    <dbReference type="NCBI Taxonomy" id="288436"/>
    <lineage>
        <taxon>Bacteria</taxon>
        <taxon>Pseudomonadati</taxon>
        <taxon>Pseudomonadota</taxon>
        <taxon>Alphaproteobacteria</taxon>
        <taxon>Hyphomicrobiales</taxon>
        <taxon>Rhizobiaceae</taxon>
        <taxon>Hoeflea</taxon>
    </lineage>
</organism>